<keyword evidence="2" id="KW-1185">Reference proteome</keyword>
<sequence>SRERTCEPDKHLTAKISSEQLSRTFDLAVLSITLPVNFTYEEKNDIDSFSKS</sequence>
<organism evidence="1 2">
    <name type="scientific">Pelobates cultripes</name>
    <name type="common">Western spadefoot toad</name>
    <dbReference type="NCBI Taxonomy" id="61616"/>
    <lineage>
        <taxon>Eukaryota</taxon>
        <taxon>Metazoa</taxon>
        <taxon>Chordata</taxon>
        <taxon>Craniata</taxon>
        <taxon>Vertebrata</taxon>
        <taxon>Euteleostomi</taxon>
        <taxon>Amphibia</taxon>
        <taxon>Batrachia</taxon>
        <taxon>Anura</taxon>
        <taxon>Pelobatoidea</taxon>
        <taxon>Pelobatidae</taxon>
        <taxon>Pelobates</taxon>
    </lineage>
</organism>
<dbReference type="Proteomes" id="UP001295444">
    <property type="component" value="Chromosome 06"/>
</dbReference>
<gene>
    <name evidence="1" type="ORF">PECUL_23A006257</name>
</gene>
<evidence type="ECO:0000313" key="1">
    <source>
        <dbReference type="EMBL" id="CAH2299587.1"/>
    </source>
</evidence>
<accession>A0AAD1SG26</accession>
<feature type="non-terminal residue" evidence="1">
    <location>
        <position position="1"/>
    </location>
</feature>
<dbReference type="EMBL" id="OW240917">
    <property type="protein sequence ID" value="CAH2299587.1"/>
    <property type="molecule type" value="Genomic_DNA"/>
</dbReference>
<name>A0AAD1SG26_PELCU</name>
<protein>
    <submittedName>
        <fullName evidence="1">Uncharacterized protein</fullName>
    </submittedName>
</protein>
<dbReference type="AlphaFoldDB" id="A0AAD1SG26"/>
<evidence type="ECO:0000313" key="2">
    <source>
        <dbReference type="Proteomes" id="UP001295444"/>
    </source>
</evidence>
<reference evidence="1" key="1">
    <citation type="submission" date="2022-03" db="EMBL/GenBank/DDBJ databases">
        <authorList>
            <person name="Alioto T."/>
            <person name="Alioto T."/>
            <person name="Gomez Garrido J."/>
        </authorList>
    </citation>
    <scope>NUCLEOTIDE SEQUENCE</scope>
</reference>
<proteinExistence type="predicted"/>